<dbReference type="PANTHER" id="PTHR30417:SF1">
    <property type="entry name" value="N-ACETYLMURAMOYL-L-ALANINE AMIDASE AMID"/>
    <property type="match status" value="1"/>
</dbReference>
<proteinExistence type="predicted"/>
<dbReference type="GO" id="GO:0008745">
    <property type="term" value="F:N-acetylmuramoyl-L-alanine amidase activity"/>
    <property type="evidence" value="ECO:0007669"/>
    <property type="project" value="UniProtKB-EC"/>
</dbReference>
<keyword evidence="3" id="KW-0378">Hydrolase</keyword>
<organism evidence="6 7">
    <name type="scientific">Alloyangia pacifica</name>
    <dbReference type="NCBI Taxonomy" id="311180"/>
    <lineage>
        <taxon>Bacteria</taxon>
        <taxon>Pseudomonadati</taxon>
        <taxon>Pseudomonadota</taxon>
        <taxon>Alphaproteobacteria</taxon>
        <taxon>Rhodobacterales</taxon>
        <taxon>Roseobacteraceae</taxon>
        <taxon>Alloyangia</taxon>
    </lineage>
</organism>
<name>A0A2U8HG24_9RHOB</name>
<evidence type="ECO:0000256" key="3">
    <source>
        <dbReference type="ARBA" id="ARBA00022801"/>
    </source>
</evidence>
<dbReference type="RefSeq" id="WP_108968096.1">
    <property type="nucleotide sequence ID" value="NZ_CP022190.1"/>
</dbReference>
<feature type="domain" description="N-acetylmuramoyl-L-alanine amidase" evidence="5">
    <location>
        <begin position="24"/>
        <end position="157"/>
    </location>
</feature>
<dbReference type="SMART" id="SM00644">
    <property type="entry name" value="Ami_2"/>
    <property type="match status" value="1"/>
</dbReference>
<dbReference type="Pfam" id="PF01510">
    <property type="entry name" value="Amidase_2"/>
    <property type="match status" value="1"/>
</dbReference>
<dbReference type="GO" id="GO:0019867">
    <property type="term" value="C:outer membrane"/>
    <property type="evidence" value="ECO:0007669"/>
    <property type="project" value="TreeGrafter"/>
</dbReference>
<reference evidence="6 7" key="1">
    <citation type="submission" date="2017-06" db="EMBL/GenBank/DDBJ databases">
        <title>Yangia sp. YSBP01 complete genome sequence.</title>
        <authorList>
            <person name="Woo J.-H."/>
            <person name="Kim H.-S."/>
        </authorList>
    </citation>
    <scope>NUCLEOTIDE SEQUENCE [LARGE SCALE GENOMIC DNA]</scope>
    <source>
        <strain evidence="6 7">YSBP01</strain>
    </source>
</reference>
<dbReference type="PANTHER" id="PTHR30417">
    <property type="entry name" value="N-ACETYLMURAMOYL-L-ALANINE AMIDASE AMID"/>
    <property type="match status" value="1"/>
</dbReference>
<evidence type="ECO:0000256" key="2">
    <source>
        <dbReference type="ARBA" id="ARBA00011901"/>
    </source>
</evidence>
<dbReference type="GO" id="GO:0009254">
    <property type="term" value="P:peptidoglycan turnover"/>
    <property type="evidence" value="ECO:0007669"/>
    <property type="project" value="TreeGrafter"/>
</dbReference>
<protein>
    <recommendedName>
        <fullName evidence="2">N-acetylmuramoyl-L-alanine amidase</fullName>
        <ecNumber evidence="2">3.5.1.28</ecNumber>
    </recommendedName>
</protein>
<dbReference type="KEGG" id="ypac:CEW88_13790"/>
<evidence type="ECO:0000259" key="5">
    <source>
        <dbReference type="SMART" id="SM00644"/>
    </source>
</evidence>
<dbReference type="InterPro" id="IPR036505">
    <property type="entry name" value="Amidase/PGRP_sf"/>
</dbReference>
<dbReference type="GO" id="GO:0071555">
    <property type="term" value="P:cell wall organization"/>
    <property type="evidence" value="ECO:0007669"/>
    <property type="project" value="UniProtKB-KW"/>
</dbReference>
<evidence type="ECO:0000256" key="4">
    <source>
        <dbReference type="ARBA" id="ARBA00023316"/>
    </source>
</evidence>
<keyword evidence="4" id="KW-0961">Cell wall biogenesis/degradation</keyword>
<dbReference type="SUPFAM" id="SSF55846">
    <property type="entry name" value="N-acetylmuramoyl-L-alanine amidase-like"/>
    <property type="match status" value="1"/>
</dbReference>
<comment type="catalytic activity">
    <reaction evidence="1">
        <text>Hydrolyzes the link between N-acetylmuramoyl residues and L-amino acid residues in certain cell-wall glycopeptides.</text>
        <dbReference type="EC" id="3.5.1.28"/>
    </reaction>
</comment>
<dbReference type="CDD" id="cd06583">
    <property type="entry name" value="PGRP"/>
    <property type="match status" value="1"/>
</dbReference>
<dbReference type="OrthoDB" id="9794842at2"/>
<dbReference type="Gene3D" id="3.40.80.10">
    <property type="entry name" value="Peptidoglycan recognition protein-like"/>
    <property type="match status" value="1"/>
</dbReference>
<dbReference type="GO" id="GO:0009253">
    <property type="term" value="P:peptidoglycan catabolic process"/>
    <property type="evidence" value="ECO:0007669"/>
    <property type="project" value="InterPro"/>
</dbReference>
<dbReference type="AlphaFoldDB" id="A0A2U8HG24"/>
<evidence type="ECO:0000256" key="1">
    <source>
        <dbReference type="ARBA" id="ARBA00001561"/>
    </source>
</evidence>
<evidence type="ECO:0000313" key="7">
    <source>
        <dbReference type="Proteomes" id="UP000244915"/>
    </source>
</evidence>
<dbReference type="EC" id="3.5.1.28" evidence="2"/>
<sequence>MGSRALPRGARLLIRALDPIWFPSDNFGPRRYGARPDLVVLHYTAMKTAEAARDWLCSPEAGVSAHYVLGYDGTCWQLVTEEMRAWHAGLGAWGSVEEVNSRSIGIEIANTGAEPFPEAQMAALEVLLSGILARWSIPPERVIGHACMAPGRKIDPGPLFDWSRLVTKGLAVRAAPTEPGDFLKDAWRFGYRVTPEQLPALLTSFRDRFRPGANGPLDDTDRALMAGLATRWPAA</sequence>
<dbReference type="InterPro" id="IPR002502">
    <property type="entry name" value="Amidase_domain"/>
</dbReference>
<evidence type="ECO:0000313" key="6">
    <source>
        <dbReference type="EMBL" id="AWI84857.1"/>
    </source>
</evidence>
<dbReference type="Proteomes" id="UP000244915">
    <property type="component" value="Chromosome 2"/>
</dbReference>
<accession>A0A2U8HG24</accession>
<gene>
    <name evidence="6" type="ORF">CEW88_13790</name>
</gene>
<dbReference type="InterPro" id="IPR051206">
    <property type="entry name" value="NAMLAA_amidase_2"/>
</dbReference>
<dbReference type="EMBL" id="CP022190">
    <property type="protein sequence ID" value="AWI84857.1"/>
    <property type="molecule type" value="Genomic_DNA"/>
</dbReference>